<keyword evidence="2" id="KW-1185">Reference proteome</keyword>
<accession>A0AAW0CW67</accession>
<dbReference type="Gene3D" id="1.20.1280.50">
    <property type="match status" value="1"/>
</dbReference>
<proteinExistence type="predicted"/>
<dbReference type="AlphaFoldDB" id="A0AAW0CW67"/>
<reference evidence="1 2" key="1">
    <citation type="journal article" date="2024" name="J Genomics">
        <title>Draft genome sequencing and assembly of Favolaschia claudopus CIRM-BRFM 2984 isolated from oak limbs.</title>
        <authorList>
            <person name="Navarro D."/>
            <person name="Drula E."/>
            <person name="Chaduli D."/>
            <person name="Cazenave R."/>
            <person name="Ahrendt S."/>
            <person name="Wang J."/>
            <person name="Lipzen A."/>
            <person name="Daum C."/>
            <person name="Barry K."/>
            <person name="Grigoriev I.V."/>
            <person name="Favel A."/>
            <person name="Rosso M.N."/>
            <person name="Martin F."/>
        </authorList>
    </citation>
    <scope>NUCLEOTIDE SEQUENCE [LARGE SCALE GENOMIC DNA]</scope>
    <source>
        <strain evidence="1 2">CIRM-BRFM 2984</strain>
    </source>
</reference>
<sequence>MPQDSPSGFTSPFFPTTHDIENVQNIMRYCILPPRLRTVVSVAVAPDELKPSGYDAEIAVVAKELQRLRAERATLSRYAENCCSVMAPVRRMPDESLVEIFAFCHPLRLYDLMDNATPKDEVHCAVHRHLLELGKVCFHWYHLAMRTPKLWSKVSLNTYWWDKCDVPSRKLLDLLAPSLARGRNHDLVLRLGFTHGGKFNNGVLELLCRHAHRWRDVYIWAGCPSPGALSNVIGNLDRLQALKLDASCPDIKAFQDAPVLRLFRFKGKFEDIPCLPWDQIQMCKHFGAVDNSYALPLPLLPLAAKGSTFELRMDLRNRPVG</sequence>
<evidence type="ECO:0000313" key="2">
    <source>
        <dbReference type="Proteomes" id="UP001362999"/>
    </source>
</evidence>
<organism evidence="1 2">
    <name type="scientific">Favolaschia claudopus</name>
    <dbReference type="NCBI Taxonomy" id="2862362"/>
    <lineage>
        <taxon>Eukaryota</taxon>
        <taxon>Fungi</taxon>
        <taxon>Dikarya</taxon>
        <taxon>Basidiomycota</taxon>
        <taxon>Agaricomycotina</taxon>
        <taxon>Agaricomycetes</taxon>
        <taxon>Agaricomycetidae</taxon>
        <taxon>Agaricales</taxon>
        <taxon>Marasmiineae</taxon>
        <taxon>Mycenaceae</taxon>
        <taxon>Favolaschia</taxon>
    </lineage>
</organism>
<dbReference type="Proteomes" id="UP001362999">
    <property type="component" value="Unassembled WGS sequence"/>
</dbReference>
<protein>
    <recommendedName>
        <fullName evidence="3">F-box domain-containing protein</fullName>
    </recommendedName>
</protein>
<comment type="caution">
    <text evidence="1">The sequence shown here is derived from an EMBL/GenBank/DDBJ whole genome shotgun (WGS) entry which is preliminary data.</text>
</comment>
<gene>
    <name evidence="1" type="ORF">R3P38DRAFT_3440085</name>
</gene>
<evidence type="ECO:0000313" key="1">
    <source>
        <dbReference type="EMBL" id="KAK7043350.1"/>
    </source>
</evidence>
<dbReference type="EMBL" id="JAWWNJ010000012">
    <property type="protein sequence ID" value="KAK7043350.1"/>
    <property type="molecule type" value="Genomic_DNA"/>
</dbReference>
<name>A0AAW0CW67_9AGAR</name>
<evidence type="ECO:0008006" key="3">
    <source>
        <dbReference type="Google" id="ProtNLM"/>
    </source>
</evidence>